<keyword evidence="7 8" id="KW-0238">DNA-binding</keyword>
<evidence type="ECO:0000256" key="3">
    <source>
        <dbReference type="ARBA" id="ARBA00022705"/>
    </source>
</evidence>
<dbReference type="GO" id="GO:0005524">
    <property type="term" value="F:ATP binding"/>
    <property type="evidence" value="ECO:0007669"/>
    <property type="project" value="UniProtKB-UniRule"/>
</dbReference>
<evidence type="ECO:0000256" key="9">
    <source>
        <dbReference type="NCBIfam" id="TIGR00362"/>
    </source>
</evidence>
<dbReference type="NCBIfam" id="TIGR00362">
    <property type="entry name" value="DnaA"/>
    <property type="match status" value="1"/>
</dbReference>
<dbReference type="Gene3D" id="3.30.300.180">
    <property type="match status" value="1"/>
</dbReference>
<name>A0A832DJZ7_9BACT</name>
<evidence type="ECO:0000256" key="1">
    <source>
        <dbReference type="ARBA" id="ARBA00006583"/>
    </source>
</evidence>
<dbReference type="SUPFAM" id="SSF48295">
    <property type="entry name" value="TrpR-like"/>
    <property type="match status" value="1"/>
</dbReference>
<comment type="subcellular location">
    <subcellularLocation>
        <location evidence="8">Cytoplasm</location>
    </subcellularLocation>
</comment>
<feature type="region of interest" description="Domain I, interacts with DnaA modulators" evidence="8">
    <location>
        <begin position="1"/>
        <end position="97"/>
    </location>
</feature>
<dbReference type="Gene3D" id="3.40.50.300">
    <property type="entry name" value="P-loop containing nucleotide triphosphate hydrolases"/>
    <property type="match status" value="1"/>
</dbReference>
<dbReference type="Pfam" id="PF11638">
    <property type="entry name" value="DnaA_N"/>
    <property type="match status" value="1"/>
</dbReference>
<dbReference type="GO" id="GO:0006275">
    <property type="term" value="P:regulation of DNA replication"/>
    <property type="evidence" value="ECO:0007669"/>
    <property type="project" value="UniProtKB-UniRule"/>
</dbReference>
<dbReference type="InterPro" id="IPR018312">
    <property type="entry name" value="Chromosome_initiator_DnaA_CS"/>
</dbReference>
<feature type="region of interest" description="Disordered" evidence="12">
    <location>
        <begin position="103"/>
        <end position="122"/>
    </location>
</feature>
<dbReference type="GO" id="GO:0008289">
    <property type="term" value="F:lipid binding"/>
    <property type="evidence" value="ECO:0007669"/>
    <property type="project" value="UniProtKB-KW"/>
</dbReference>
<keyword evidence="2 8" id="KW-0963">Cytoplasm</keyword>
<feature type="binding site" evidence="8">
    <location>
        <position position="176"/>
    </location>
    <ligand>
        <name>ATP</name>
        <dbReference type="ChEBI" id="CHEBI:30616"/>
    </ligand>
</feature>
<feature type="region of interest" description="Domain IV, binds dsDNA" evidence="8">
    <location>
        <begin position="345"/>
        <end position="467"/>
    </location>
</feature>
<dbReference type="InterPro" id="IPR010921">
    <property type="entry name" value="Trp_repressor/repl_initiator"/>
</dbReference>
<dbReference type="PROSITE" id="PS01008">
    <property type="entry name" value="DNAA"/>
    <property type="match status" value="1"/>
</dbReference>
<evidence type="ECO:0000259" key="14">
    <source>
        <dbReference type="SMART" id="SM00760"/>
    </source>
</evidence>
<dbReference type="HAMAP" id="MF_00377">
    <property type="entry name" value="DnaA_bact"/>
    <property type="match status" value="1"/>
</dbReference>
<evidence type="ECO:0000256" key="6">
    <source>
        <dbReference type="ARBA" id="ARBA00023121"/>
    </source>
</evidence>
<dbReference type="AlphaFoldDB" id="A0A832DJZ7"/>
<keyword evidence="3 8" id="KW-0235">DNA replication</keyword>
<evidence type="ECO:0000256" key="7">
    <source>
        <dbReference type="ARBA" id="ARBA00023125"/>
    </source>
</evidence>
<gene>
    <name evidence="8 15" type="primary">dnaA</name>
    <name evidence="15" type="ORF">ENS56_05310</name>
</gene>
<dbReference type="Gene3D" id="1.10.8.60">
    <property type="match status" value="1"/>
</dbReference>
<evidence type="ECO:0000256" key="2">
    <source>
        <dbReference type="ARBA" id="ARBA00022490"/>
    </source>
</evidence>
<comment type="function">
    <text evidence="8 10">Plays an essential role in the initiation and regulation of chromosomal replication. ATP-DnaA binds to the origin of replication (oriC) to initiate formation of the DNA replication initiation complex once per cell cycle. Binds the DnaA box (a 9 base pair repeat at the origin) and separates the double-stranded (ds)DNA. Forms a right-handed helical filament on oriC DNA; dsDNA binds to the exterior of the filament while single-stranded (ss)DNA is stabiized in the filament's interior. The ATP-DnaA-oriC complex binds and stabilizes one strand of the AT-rich DNA unwinding element (DUE), permitting loading of DNA polymerase. After initiation quickly degrades to an ADP-DnaA complex that is not apt for DNA replication. Binds acidic phospholipids.</text>
</comment>
<dbReference type="SMART" id="SM00760">
    <property type="entry name" value="Bac_DnaA_C"/>
    <property type="match status" value="1"/>
</dbReference>
<protein>
    <recommendedName>
        <fullName evidence="8 9">Chromosomal replication initiator protein DnaA</fullName>
    </recommendedName>
</protein>
<evidence type="ECO:0000256" key="4">
    <source>
        <dbReference type="ARBA" id="ARBA00022741"/>
    </source>
</evidence>
<dbReference type="GO" id="GO:0005886">
    <property type="term" value="C:plasma membrane"/>
    <property type="evidence" value="ECO:0007669"/>
    <property type="project" value="TreeGrafter"/>
</dbReference>
<dbReference type="PANTHER" id="PTHR30050">
    <property type="entry name" value="CHROMOSOMAL REPLICATION INITIATOR PROTEIN DNAA"/>
    <property type="match status" value="1"/>
</dbReference>
<dbReference type="InterPro" id="IPR001957">
    <property type="entry name" value="Chromosome_initiator_DnaA"/>
</dbReference>
<organism evidence="15">
    <name type="scientific">Ignavibacterium album</name>
    <dbReference type="NCBI Taxonomy" id="591197"/>
    <lineage>
        <taxon>Bacteria</taxon>
        <taxon>Pseudomonadati</taxon>
        <taxon>Ignavibacteriota</taxon>
        <taxon>Ignavibacteria</taxon>
        <taxon>Ignavibacteriales</taxon>
        <taxon>Ignavibacteriaceae</taxon>
        <taxon>Ignavibacterium</taxon>
    </lineage>
</organism>
<dbReference type="InterPro" id="IPR027417">
    <property type="entry name" value="P-loop_NTPase"/>
</dbReference>
<dbReference type="Pfam" id="PF08299">
    <property type="entry name" value="Bac_DnaA_C"/>
    <property type="match status" value="1"/>
</dbReference>
<evidence type="ECO:0000256" key="12">
    <source>
        <dbReference type="SAM" id="MobiDB-lite"/>
    </source>
</evidence>
<dbReference type="SUPFAM" id="SSF52540">
    <property type="entry name" value="P-loop containing nucleoside triphosphate hydrolases"/>
    <property type="match status" value="1"/>
</dbReference>
<dbReference type="CDD" id="cd06571">
    <property type="entry name" value="Bac_DnaA_C"/>
    <property type="match status" value="1"/>
</dbReference>
<evidence type="ECO:0000256" key="8">
    <source>
        <dbReference type="HAMAP-Rule" id="MF_00377"/>
    </source>
</evidence>
<evidence type="ECO:0000256" key="5">
    <source>
        <dbReference type="ARBA" id="ARBA00022840"/>
    </source>
</evidence>
<dbReference type="CDD" id="cd00009">
    <property type="entry name" value="AAA"/>
    <property type="match status" value="1"/>
</dbReference>
<dbReference type="InterPro" id="IPR013317">
    <property type="entry name" value="DnaA_dom"/>
</dbReference>
<keyword evidence="5 8" id="KW-0067">ATP-binding</keyword>
<feature type="compositionally biased region" description="Polar residues" evidence="12">
    <location>
        <begin position="106"/>
        <end position="122"/>
    </location>
</feature>
<dbReference type="InterPro" id="IPR003593">
    <property type="entry name" value="AAA+_ATPase"/>
</dbReference>
<evidence type="ECO:0000259" key="13">
    <source>
        <dbReference type="SMART" id="SM00382"/>
    </source>
</evidence>
<keyword evidence="6 8" id="KW-0446">Lipid-binding</keyword>
<evidence type="ECO:0000313" key="15">
    <source>
        <dbReference type="EMBL" id="HGT47429.1"/>
    </source>
</evidence>
<feature type="binding site" evidence="8">
    <location>
        <position position="174"/>
    </location>
    <ligand>
        <name>ATP</name>
        <dbReference type="ChEBI" id="CHEBI:30616"/>
    </ligand>
</feature>
<dbReference type="GO" id="GO:0003688">
    <property type="term" value="F:DNA replication origin binding"/>
    <property type="evidence" value="ECO:0007669"/>
    <property type="project" value="UniProtKB-UniRule"/>
</dbReference>
<comment type="domain">
    <text evidence="8">Domain I is involved in oligomerization and binding regulators, domain II is flexibile and of varying length in different bacteria, domain III forms the AAA+ region, while domain IV binds dsDNA.</text>
</comment>
<dbReference type="Pfam" id="PF00308">
    <property type="entry name" value="Bac_DnaA"/>
    <property type="match status" value="1"/>
</dbReference>
<reference evidence="15" key="1">
    <citation type="journal article" date="2020" name="mSystems">
        <title>Genome- and Community-Level Interaction Insights into Carbon Utilization and Element Cycling Functions of Hydrothermarchaeota in Hydrothermal Sediment.</title>
        <authorList>
            <person name="Zhou Z."/>
            <person name="Liu Y."/>
            <person name="Xu W."/>
            <person name="Pan J."/>
            <person name="Luo Z.H."/>
            <person name="Li M."/>
        </authorList>
    </citation>
    <scope>NUCLEOTIDE SEQUENCE [LARGE SCALE GENOMIC DNA]</scope>
    <source>
        <strain evidence="15">SpSt-500</strain>
    </source>
</reference>
<comment type="subunit">
    <text evidence="8">Oligomerizes as a right-handed, spiral filament on DNA at oriC.</text>
</comment>
<comment type="caution">
    <text evidence="8">Lacks conserved residue(s) required for the propagation of feature annotation.</text>
</comment>
<dbReference type="EMBL" id="DSVI01000006">
    <property type="protein sequence ID" value="HGT47429.1"/>
    <property type="molecule type" value="Genomic_DNA"/>
</dbReference>
<feature type="domain" description="AAA+ ATPase" evidence="13">
    <location>
        <begin position="161"/>
        <end position="290"/>
    </location>
</feature>
<dbReference type="InterPro" id="IPR020591">
    <property type="entry name" value="Chromosome_initiator_DnaA-like"/>
</dbReference>
<dbReference type="InterPro" id="IPR038454">
    <property type="entry name" value="DnaA_N_sf"/>
</dbReference>
<proteinExistence type="inferred from homology"/>
<feature type="binding site" evidence="8">
    <location>
        <position position="172"/>
    </location>
    <ligand>
        <name>ATP</name>
        <dbReference type="ChEBI" id="CHEBI:30616"/>
    </ligand>
</feature>
<sequence>MKKADANSVWKNCLTIIKENVKPMTFNTWFLPIRPVSFENNVIKIQLPTQFFWEWIDEHYNHILNKAILNVIGPEGKLTYVIADEKESESDLKISIAKTSEPLPATDQSMKPSNGNTSAKDASYNSNLNPRYRFDNFIKGEGNQLARATAGAISDNPGETSFNPFFVYGGVGLGKTHLIQAIGNRILEKFPDKKVIYLSTDSFTVEFVEAIQSNRVNEFQNFYRNIDVLIIDDIQFLTGKEKTQDLFFHIFNTLHQARKQIILSSDRPPKELKGMDERLISRFKWGLAADIQPPEYEMRIAILKSKAEEFGMTISNDIVEYIASNITSNIRELEGCLIKMLATASLNSKDISLDLARKIVREIASDRKLNLGIDDITKIVCEYLNVPENKVRDKTRKKEIVLARQLSMYFAKEYTKASLKTIGLHFGGRDHSTVIHACSSIEAEAKDDMQLAELVSKLKNKIELHYK</sequence>
<dbReference type="SMART" id="SM00382">
    <property type="entry name" value="AAA"/>
    <property type="match status" value="1"/>
</dbReference>
<dbReference type="GO" id="GO:0005737">
    <property type="term" value="C:cytoplasm"/>
    <property type="evidence" value="ECO:0007669"/>
    <property type="project" value="UniProtKB-SubCell"/>
</dbReference>
<evidence type="ECO:0000256" key="11">
    <source>
        <dbReference type="RuleBase" id="RU004227"/>
    </source>
</evidence>
<keyword evidence="4 8" id="KW-0547">Nucleotide-binding</keyword>
<feature type="binding site" evidence="8">
    <location>
        <position position="175"/>
    </location>
    <ligand>
        <name>ATP</name>
        <dbReference type="ChEBI" id="CHEBI:30616"/>
    </ligand>
</feature>
<accession>A0A832DJZ7</accession>
<dbReference type="GO" id="GO:0006270">
    <property type="term" value="P:DNA replication initiation"/>
    <property type="evidence" value="ECO:0007669"/>
    <property type="project" value="UniProtKB-UniRule"/>
</dbReference>
<dbReference type="InterPro" id="IPR013159">
    <property type="entry name" value="DnaA_C"/>
</dbReference>
<comment type="similarity">
    <text evidence="1 8 11">Belongs to the DnaA family.</text>
</comment>
<feature type="domain" description="Chromosomal replication initiator DnaA C-terminal" evidence="14">
    <location>
        <begin position="372"/>
        <end position="441"/>
    </location>
</feature>
<dbReference type="FunFam" id="3.40.50.300:FF:000668">
    <property type="entry name" value="Chromosomal replication initiator protein DnaA"/>
    <property type="match status" value="1"/>
</dbReference>
<dbReference type="InterPro" id="IPR024633">
    <property type="entry name" value="DnaA_N_dom"/>
</dbReference>
<dbReference type="PRINTS" id="PR00051">
    <property type="entry name" value="DNAA"/>
</dbReference>
<evidence type="ECO:0000256" key="10">
    <source>
        <dbReference type="RuleBase" id="RU000577"/>
    </source>
</evidence>
<dbReference type="Gene3D" id="1.10.1750.10">
    <property type="match status" value="1"/>
</dbReference>
<dbReference type="PANTHER" id="PTHR30050:SF2">
    <property type="entry name" value="CHROMOSOMAL REPLICATION INITIATOR PROTEIN DNAA"/>
    <property type="match status" value="1"/>
</dbReference>
<comment type="caution">
    <text evidence="15">The sequence shown here is derived from an EMBL/GenBank/DDBJ whole genome shotgun (WGS) entry which is preliminary data.</text>
</comment>